<evidence type="ECO:0000313" key="5">
    <source>
        <dbReference type="Proteomes" id="UP000015423"/>
    </source>
</evidence>
<name>S5V307_STRC3</name>
<dbReference type="eggNOG" id="COG1309">
    <property type="taxonomic scope" value="Bacteria"/>
</dbReference>
<gene>
    <name evidence="4" type="ORF">B446_27190</name>
</gene>
<keyword evidence="5" id="KW-1185">Reference proteome</keyword>
<accession>S5V307</accession>
<reference evidence="5" key="1">
    <citation type="submission" date="2012-10" db="EMBL/GenBank/DDBJ databases">
        <title>The complete genome sequence of Streptomyces collinus Tu 365.</title>
        <authorList>
            <person name="Ruckert C."/>
            <person name="Szczepanowski R."/>
            <person name="Goesmann A."/>
            <person name="Pross E.K."/>
            <person name="Musiol E.M."/>
            <person name="Blin K."/>
            <person name="Wohlleben W."/>
            <person name="Puhler A."/>
            <person name="Weber T."/>
            <person name="Kalinowski J."/>
        </authorList>
    </citation>
    <scope>NUCLEOTIDE SEQUENCE [LARGE SCALE GENOMIC DNA]</scope>
    <source>
        <strain evidence="5">DSM 40733 / Tue 365</strain>
    </source>
</reference>
<dbReference type="KEGG" id="sci:B446_27190"/>
<sequence length="77" mass="8810">MIFDGVVEPTIQQSRDVVTRGKERGEVRPDAADGYVLDAIPAMMMHRSKMCRSEWSDRDLEEMVDHLMIPLLRPHGS</sequence>
<proteinExistence type="predicted"/>
<evidence type="ECO:0000259" key="3">
    <source>
        <dbReference type="Pfam" id="PF16859"/>
    </source>
</evidence>
<dbReference type="Proteomes" id="UP000015423">
    <property type="component" value="Chromosome"/>
</dbReference>
<evidence type="ECO:0000313" key="4">
    <source>
        <dbReference type="EMBL" id="AGS72246.1"/>
    </source>
</evidence>
<keyword evidence="1" id="KW-0805">Transcription regulation</keyword>
<feature type="domain" description="Tetracyclin repressor-like C-terminal" evidence="3">
    <location>
        <begin position="6"/>
        <end position="66"/>
    </location>
</feature>
<reference evidence="4 5" key="2">
    <citation type="journal article" date="2013" name="J. Biotechnol.">
        <title>Complete genome sequence of the kirromycin producer Streptomyces collinus Tu 365 consisting of a linear chromosome and two linear plasmids.</title>
        <authorList>
            <person name="Ruckert C."/>
            <person name="Szczepanowski R."/>
            <person name="Albersmeier A."/>
            <person name="Goesmann A."/>
            <person name="Iftime D."/>
            <person name="Musiol E.M."/>
            <person name="Blin K."/>
            <person name="Wohlleben W."/>
            <person name="Puhler A."/>
            <person name="Kalinowski J."/>
            <person name="Weber T."/>
        </authorList>
    </citation>
    <scope>NUCLEOTIDE SEQUENCE [LARGE SCALE GENOMIC DNA]</scope>
    <source>
        <strain evidence="5">DSM 40733 / Tue 365</strain>
    </source>
</reference>
<dbReference type="RefSeq" id="WP_020942658.1">
    <property type="nucleotide sequence ID" value="NC_021985.1"/>
</dbReference>
<dbReference type="AlphaFoldDB" id="S5V307"/>
<dbReference type="Gene3D" id="1.10.357.10">
    <property type="entry name" value="Tetracycline Repressor, domain 2"/>
    <property type="match status" value="1"/>
</dbReference>
<dbReference type="InterPro" id="IPR036271">
    <property type="entry name" value="Tet_transcr_reg_TetR-rel_C_sf"/>
</dbReference>
<dbReference type="STRING" id="1214242.B446_27190"/>
<organism evidence="4 5">
    <name type="scientific">Streptomyces collinus (strain DSM 40733 / Tue 365)</name>
    <dbReference type="NCBI Taxonomy" id="1214242"/>
    <lineage>
        <taxon>Bacteria</taxon>
        <taxon>Bacillati</taxon>
        <taxon>Actinomycetota</taxon>
        <taxon>Actinomycetes</taxon>
        <taxon>Kitasatosporales</taxon>
        <taxon>Streptomycetaceae</taxon>
        <taxon>Streptomyces</taxon>
    </lineage>
</organism>
<evidence type="ECO:0000256" key="2">
    <source>
        <dbReference type="ARBA" id="ARBA00023163"/>
    </source>
</evidence>
<dbReference type="PATRIC" id="fig|1214242.5.peg.5570"/>
<dbReference type="Pfam" id="PF16859">
    <property type="entry name" value="TetR_C_11"/>
    <property type="match status" value="1"/>
</dbReference>
<dbReference type="EMBL" id="CP006259">
    <property type="protein sequence ID" value="AGS72246.1"/>
    <property type="molecule type" value="Genomic_DNA"/>
</dbReference>
<keyword evidence="2" id="KW-0804">Transcription</keyword>
<evidence type="ECO:0000256" key="1">
    <source>
        <dbReference type="ARBA" id="ARBA00023015"/>
    </source>
</evidence>
<protein>
    <submittedName>
        <fullName evidence="4">TetR family transcriptional regulator</fullName>
    </submittedName>
</protein>
<dbReference type="InterPro" id="IPR011075">
    <property type="entry name" value="TetR_C"/>
</dbReference>
<dbReference type="SUPFAM" id="SSF48498">
    <property type="entry name" value="Tetracyclin repressor-like, C-terminal domain"/>
    <property type="match status" value="1"/>
</dbReference>
<dbReference type="HOGENOM" id="CLU_2703387_0_0_11"/>